<proteinExistence type="predicted"/>
<dbReference type="AlphaFoldDB" id="A0A809DZ74"/>
<accession>A0A809DZ74</accession>
<sequence length="180" mass="20293">MIPKCLMDYFASASMGLSDIKIKRFQERINYVFEICGEVEAWVSKGEGAAFSFLDNIDTDIYVILGSELCGKDSDGDSTWLIHSSWASDIEISPAAMLEGLPREFVTFACAGFDRFLLSDQGVDKWIAEWSQSMRLVLDAYVSSVTADRAMGLILGMDLLLQKMSFFITMLRFNTLIKRY</sequence>
<protein>
    <submittedName>
        <fullName evidence="1">Uncharacterized protein</fullName>
    </submittedName>
</protein>
<dbReference type="EMBL" id="CP026092">
    <property type="protein sequence ID" value="AYB55409.1"/>
    <property type="molecule type" value="Genomic_DNA"/>
</dbReference>
<reference evidence="1" key="1">
    <citation type="submission" date="2018-01" db="EMBL/GenBank/DDBJ databases">
        <title>Complete Genome Sequence of three strains from Ralstonia solanacearum ecotype Moko sequevar IIA-53 from Brazil.</title>
        <authorList>
            <person name="Silva J.R."/>
            <person name="Albuquerque G.M.R."/>
            <person name="Pais A.K.L."/>
            <person name="Silva A.M.F."/>
            <person name="Boiteux M.E.N.F."/>
            <person name="Souza E.B."/>
            <person name="Mariano R.L.R."/>
        </authorList>
    </citation>
    <scope>NUCLEOTIDE SEQUENCE [LARGE SCALE GENOMIC DNA]</scope>
    <source>
        <strain evidence="1">SFC</strain>
    </source>
</reference>
<gene>
    <name evidence="1" type="ORF">C2L97_04770</name>
</gene>
<name>A0A809DZ74_RALSL</name>
<evidence type="ECO:0000313" key="1">
    <source>
        <dbReference type="EMBL" id="AYB55409.1"/>
    </source>
</evidence>
<organism evidence="1">
    <name type="scientific">Ralstonia solanacearum</name>
    <name type="common">Pseudomonas solanacearum</name>
    <dbReference type="NCBI Taxonomy" id="305"/>
    <lineage>
        <taxon>Bacteria</taxon>
        <taxon>Pseudomonadati</taxon>
        <taxon>Pseudomonadota</taxon>
        <taxon>Betaproteobacteria</taxon>
        <taxon>Burkholderiales</taxon>
        <taxon>Burkholderiaceae</taxon>
        <taxon>Ralstonia</taxon>
        <taxon>Ralstonia solanacearum species complex</taxon>
    </lineage>
</organism>